<feature type="domain" description="S100/CaBP-9k-type calcium binding subdomain" evidence="1">
    <location>
        <begin position="4"/>
        <end position="46"/>
    </location>
</feature>
<sequence length="94" mass="9960">MSPFLDSIATIVGVFQQHARGDGDGSGLSRRRMRELIQREFADSLVVSTAGKGWDVGMAKSPLEKGYGEGPTKGGNPLCQGRVWRGLEAGGLSP</sequence>
<dbReference type="GeneTree" id="ENSGT01150000289467"/>
<keyword evidence="3" id="KW-1185">Reference proteome</keyword>
<dbReference type="Ensembl" id="ENSFALT00000033884.1">
    <property type="protein sequence ID" value="ENSFALP00000018299.1"/>
    <property type="gene ID" value="ENSFALG00000027109.1"/>
</dbReference>
<reference evidence="2" key="2">
    <citation type="submission" date="2025-08" db="UniProtKB">
        <authorList>
            <consortium name="Ensembl"/>
        </authorList>
    </citation>
    <scope>IDENTIFICATION</scope>
</reference>
<evidence type="ECO:0000313" key="3">
    <source>
        <dbReference type="Proteomes" id="UP000016665"/>
    </source>
</evidence>
<accession>A0A803V6E3</accession>
<dbReference type="Pfam" id="PF01023">
    <property type="entry name" value="S_100"/>
    <property type="match status" value="1"/>
</dbReference>
<dbReference type="Gene3D" id="1.10.238.10">
    <property type="entry name" value="EF-hand"/>
    <property type="match status" value="1"/>
</dbReference>
<reference evidence="2" key="3">
    <citation type="submission" date="2025-09" db="UniProtKB">
        <authorList>
            <consortium name="Ensembl"/>
        </authorList>
    </citation>
    <scope>IDENTIFICATION</scope>
</reference>
<organism evidence="2 3">
    <name type="scientific">Ficedula albicollis</name>
    <name type="common">Collared flycatcher</name>
    <name type="synonym">Muscicapa albicollis</name>
    <dbReference type="NCBI Taxonomy" id="59894"/>
    <lineage>
        <taxon>Eukaryota</taxon>
        <taxon>Metazoa</taxon>
        <taxon>Chordata</taxon>
        <taxon>Craniata</taxon>
        <taxon>Vertebrata</taxon>
        <taxon>Euteleostomi</taxon>
        <taxon>Archelosauria</taxon>
        <taxon>Archosauria</taxon>
        <taxon>Dinosauria</taxon>
        <taxon>Saurischia</taxon>
        <taxon>Theropoda</taxon>
        <taxon>Coelurosauria</taxon>
        <taxon>Aves</taxon>
        <taxon>Neognathae</taxon>
        <taxon>Neoaves</taxon>
        <taxon>Telluraves</taxon>
        <taxon>Australaves</taxon>
        <taxon>Passeriformes</taxon>
        <taxon>Muscicapidae</taxon>
        <taxon>Ficedula</taxon>
    </lineage>
</organism>
<dbReference type="InterPro" id="IPR013787">
    <property type="entry name" value="S100_Ca-bd_sub"/>
</dbReference>
<evidence type="ECO:0000313" key="2">
    <source>
        <dbReference type="Ensembl" id="ENSFALP00000018299.1"/>
    </source>
</evidence>
<dbReference type="SMART" id="SM01394">
    <property type="entry name" value="S_100"/>
    <property type="match status" value="1"/>
</dbReference>
<evidence type="ECO:0000259" key="1">
    <source>
        <dbReference type="SMART" id="SM01394"/>
    </source>
</evidence>
<dbReference type="Proteomes" id="UP000016665">
    <property type="component" value="Chromosome 25"/>
</dbReference>
<proteinExistence type="predicted"/>
<dbReference type="AlphaFoldDB" id="A0A803V6E3"/>
<reference evidence="2 3" key="1">
    <citation type="journal article" date="2012" name="Nature">
        <title>The genomic landscape of species divergence in Ficedula flycatchers.</title>
        <authorList>
            <person name="Ellegren H."/>
            <person name="Smeds L."/>
            <person name="Burri R."/>
            <person name="Olason P.I."/>
            <person name="Backstrom N."/>
            <person name="Kawakami T."/>
            <person name="Kunstner A."/>
            <person name="Makinen H."/>
            <person name="Nadachowska-Brzyska K."/>
            <person name="Qvarnstrom A."/>
            <person name="Uebbing S."/>
            <person name="Wolf J.B."/>
        </authorList>
    </citation>
    <scope>NUCLEOTIDE SEQUENCE [LARGE SCALE GENOMIC DNA]</scope>
</reference>
<protein>
    <recommendedName>
        <fullName evidence="1">S100/CaBP-9k-type calcium binding subdomain domain-containing protein</fullName>
    </recommendedName>
</protein>
<name>A0A803V6E3_FICAL</name>